<dbReference type="KEGG" id="lel:PVL30_000899"/>
<dbReference type="OrthoDB" id="3344830at2759"/>
<keyword evidence="6 9" id="KW-0539">Nucleus</keyword>
<dbReference type="GO" id="GO:0051301">
    <property type="term" value="P:cell division"/>
    <property type="evidence" value="ECO:0007669"/>
    <property type="project" value="UniProtKB-UniRule"/>
</dbReference>
<comment type="subcellular location">
    <subcellularLocation>
        <location evidence="9">Nucleus</location>
    </subcellularLocation>
    <subcellularLocation>
        <location evidence="9">Chromosome</location>
        <location evidence="9">Centromere</location>
        <location evidence="9">Kinetochore</location>
    </subcellularLocation>
</comment>
<comment type="subunit">
    <text evidence="9">Component of the NDC80 complex.</text>
</comment>
<protein>
    <recommendedName>
        <fullName evidence="9">Kinetochore protein Spc24</fullName>
    </recommendedName>
</protein>
<dbReference type="GO" id="GO:0005634">
    <property type="term" value="C:nucleus"/>
    <property type="evidence" value="ECO:0007669"/>
    <property type="project" value="UniProtKB-SubCell"/>
</dbReference>
<dbReference type="GO" id="GO:0000776">
    <property type="term" value="C:kinetochore"/>
    <property type="evidence" value="ECO:0007669"/>
    <property type="project" value="UniProtKB-KW"/>
</dbReference>
<reference evidence="11 12" key="1">
    <citation type="journal article" date="2009" name="Nature">
        <title>Evolution of pathogenicity and sexual reproduction in eight Candida genomes.</title>
        <authorList>
            <person name="Butler G."/>
            <person name="Rasmussen M.D."/>
            <person name="Lin M.F."/>
            <person name="Santos M.A."/>
            <person name="Sakthikumar S."/>
            <person name="Munro C.A."/>
            <person name="Rheinbay E."/>
            <person name="Grabherr M."/>
            <person name="Forche A."/>
            <person name="Reedy J.L."/>
            <person name="Agrafioti I."/>
            <person name="Arnaud M.B."/>
            <person name="Bates S."/>
            <person name="Brown A.J."/>
            <person name="Brunke S."/>
            <person name="Costanzo M.C."/>
            <person name="Fitzpatrick D.A."/>
            <person name="de Groot P.W."/>
            <person name="Harris D."/>
            <person name="Hoyer L.L."/>
            <person name="Hube B."/>
            <person name="Klis F.M."/>
            <person name="Kodira C."/>
            <person name="Lennard N."/>
            <person name="Logue M.E."/>
            <person name="Martin R."/>
            <person name="Neiman A.M."/>
            <person name="Nikolaou E."/>
            <person name="Quail M.A."/>
            <person name="Quinn J."/>
            <person name="Santos M.C."/>
            <person name="Schmitzberger F.F."/>
            <person name="Sherlock G."/>
            <person name="Shah P."/>
            <person name="Silverstein K.A."/>
            <person name="Skrzypek M.S."/>
            <person name="Soll D."/>
            <person name="Staggs R."/>
            <person name="Stansfield I."/>
            <person name="Stumpf M.P."/>
            <person name="Sudbery P.E."/>
            <person name="Srikantha T."/>
            <person name="Zeng Q."/>
            <person name="Berman J."/>
            <person name="Berriman M."/>
            <person name="Heitman J."/>
            <person name="Gow N.A."/>
            <person name="Lorenz M.C."/>
            <person name="Birren B.W."/>
            <person name="Kellis M."/>
            <person name="Cuomo C.A."/>
        </authorList>
    </citation>
    <scope>NUCLEOTIDE SEQUENCE [LARGE SCALE GENOMIC DNA]</scope>
    <source>
        <strain evidence="12">ATCC 11503 / BCRC 21390 / CBS 2605 / JCM 1781 / NBRC 1676 / NRRL YB-4239</strain>
    </source>
</reference>
<keyword evidence="4 9" id="KW-0995">Kinetochore</keyword>
<dbReference type="EMBL" id="CH981524">
    <property type="protein sequence ID" value="EDK42755.1"/>
    <property type="molecule type" value="Genomic_DNA"/>
</dbReference>
<evidence type="ECO:0000256" key="2">
    <source>
        <dbReference type="ARBA" id="ARBA00022618"/>
    </source>
</evidence>
<dbReference type="InterPro" id="IPR013252">
    <property type="entry name" value="Ndc80_Spc24"/>
</dbReference>
<dbReference type="VEuPathDB" id="FungiDB:LELG_00933"/>
<evidence type="ECO:0000256" key="4">
    <source>
        <dbReference type="ARBA" id="ARBA00022838"/>
    </source>
</evidence>
<evidence type="ECO:0000256" key="8">
    <source>
        <dbReference type="ARBA" id="ARBA00023328"/>
    </source>
</evidence>
<keyword evidence="7 9" id="KW-0131">Cell cycle</keyword>
<sequence length="257" mass="29283">MDTLTPDQKLQRLIDELNLDVESQIIDEIEAVLKDTTRKREHELQQLQETNSRLSNEILQKTREITLLSKINDYNYELIEANSSIANYEFPATRKEIDKSQSIFLVIQIKLDEMENLRIGIINESRNIQTAITNLTNKDNVLHDELNQLQEELNNPDQDGMGKDQDKEEARLNDGVIQKISLYRQLGIRLATMPRNVAGGSASQIAEVNDGDDGDVMQDLALEQDVIIIDNGEKANTLVVEPTDSETFIADYIWDNL</sequence>
<dbReference type="STRING" id="379508.A5DU97"/>
<dbReference type="AlphaFoldDB" id="A5DU97"/>
<evidence type="ECO:0000256" key="5">
    <source>
        <dbReference type="ARBA" id="ARBA00023054"/>
    </source>
</evidence>
<dbReference type="HOGENOM" id="CLU_091441_0_0_1"/>
<feature type="coiled-coil region" evidence="10">
    <location>
        <begin position="26"/>
        <end position="64"/>
    </location>
</feature>
<keyword evidence="1 9" id="KW-0158">Chromosome</keyword>
<dbReference type="Proteomes" id="UP000001996">
    <property type="component" value="Unassembled WGS sequence"/>
</dbReference>
<dbReference type="CDD" id="cd11565">
    <property type="entry name" value="RWD_Spc24"/>
    <property type="match status" value="1"/>
</dbReference>
<evidence type="ECO:0000256" key="9">
    <source>
        <dbReference type="RuleBase" id="RU368011"/>
    </source>
</evidence>
<keyword evidence="12" id="KW-1185">Reference proteome</keyword>
<dbReference type="Gene3D" id="3.30.160.430">
    <property type="match status" value="1"/>
</dbReference>
<comment type="similarity">
    <text evidence="9">Belongs to the SPC24 family.</text>
</comment>
<dbReference type="OMA" id="LKLMVYR"/>
<gene>
    <name evidence="11" type="ORF">LELG_00933</name>
</gene>
<name>A5DU97_LODEL</name>
<proteinExistence type="inferred from homology"/>
<keyword evidence="2 9" id="KW-0132">Cell division</keyword>
<evidence type="ECO:0000256" key="1">
    <source>
        <dbReference type="ARBA" id="ARBA00022454"/>
    </source>
</evidence>
<evidence type="ECO:0000256" key="10">
    <source>
        <dbReference type="SAM" id="Coils"/>
    </source>
</evidence>
<keyword evidence="5 10" id="KW-0175">Coiled coil</keyword>
<keyword evidence="3 9" id="KW-0498">Mitosis</keyword>
<dbReference type="SUPFAM" id="SSF143026">
    <property type="entry name" value="Kinetochore globular domain"/>
    <property type="match status" value="1"/>
</dbReference>
<evidence type="ECO:0000256" key="7">
    <source>
        <dbReference type="ARBA" id="ARBA00023306"/>
    </source>
</evidence>
<keyword evidence="8 9" id="KW-0137">Centromere</keyword>
<dbReference type="InParanoid" id="A5DU97"/>
<accession>A5DU97</accession>
<dbReference type="Pfam" id="PF08286">
    <property type="entry name" value="Spc24"/>
    <property type="match status" value="1"/>
</dbReference>
<evidence type="ECO:0000313" key="11">
    <source>
        <dbReference type="EMBL" id="EDK42755.1"/>
    </source>
</evidence>
<evidence type="ECO:0000313" key="12">
    <source>
        <dbReference type="Proteomes" id="UP000001996"/>
    </source>
</evidence>
<evidence type="ECO:0000256" key="3">
    <source>
        <dbReference type="ARBA" id="ARBA00022776"/>
    </source>
</evidence>
<dbReference type="InterPro" id="IPR038066">
    <property type="entry name" value="Spc24_Fungi_globular_sf"/>
</dbReference>
<dbReference type="GeneID" id="5235261"/>
<organism evidence="11 12">
    <name type="scientific">Lodderomyces elongisporus (strain ATCC 11503 / CBS 2605 / JCM 1781 / NBRC 1676 / NRRL YB-4239)</name>
    <name type="common">Yeast</name>
    <name type="synonym">Saccharomyces elongisporus</name>
    <dbReference type="NCBI Taxonomy" id="379508"/>
    <lineage>
        <taxon>Eukaryota</taxon>
        <taxon>Fungi</taxon>
        <taxon>Dikarya</taxon>
        <taxon>Ascomycota</taxon>
        <taxon>Saccharomycotina</taxon>
        <taxon>Pichiomycetes</taxon>
        <taxon>Debaryomycetaceae</taxon>
        <taxon>Candida/Lodderomyces clade</taxon>
        <taxon>Lodderomyces</taxon>
    </lineage>
</organism>
<evidence type="ECO:0000256" key="6">
    <source>
        <dbReference type="ARBA" id="ARBA00023242"/>
    </source>
</evidence>
<comment type="function">
    <text evidence="9">Acts as a component of the essential kinetochore-associated NDC80 complex, which is required for chromosome segregation and spindle checkpoint activity.</text>
</comment>